<name>A0ACC1HHE7_9FUNG</name>
<accession>A0ACC1HHE7</accession>
<keyword evidence="2" id="KW-1185">Reference proteome</keyword>
<keyword evidence="1" id="KW-0689">Ribosomal protein</keyword>
<organism evidence="1 2">
    <name type="scientific">Spiromyces aspiralis</name>
    <dbReference type="NCBI Taxonomy" id="68401"/>
    <lineage>
        <taxon>Eukaryota</taxon>
        <taxon>Fungi</taxon>
        <taxon>Fungi incertae sedis</taxon>
        <taxon>Zoopagomycota</taxon>
        <taxon>Kickxellomycotina</taxon>
        <taxon>Kickxellomycetes</taxon>
        <taxon>Kickxellales</taxon>
        <taxon>Kickxellaceae</taxon>
        <taxon>Spiromyces</taxon>
    </lineage>
</organism>
<evidence type="ECO:0000313" key="1">
    <source>
        <dbReference type="EMBL" id="KAJ1676040.1"/>
    </source>
</evidence>
<reference evidence="1" key="1">
    <citation type="submission" date="2022-06" db="EMBL/GenBank/DDBJ databases">
        <title>Phylogenomic reconstructions and comparative analyses of Kickxellomycotina fungi.</title>
        <authorList>
            <person name="Reynolds N.K."/>
            <person name="Stajich J.E."/>
            <person name="Barry K."/>
            <person name="Grigoriev I.V."/>
            <person name="Crous P."/>
            <person name="Smith M.E."/>
        </authorList>
    </citation>
    <scope>NUCLEOTIDE SEQUENCE</scope>
    <source>
        <strain evidence="1">RSA 2271</strain>
    </source>
</reference>
<proteinExistence type="predicted"/>
<keyword evidence="1" id="KW-0687">Ribonucleoprotein</keyword>
<sequence>MDAPPESSPVEDSKKPSSTVKELEEEERKQEQERLKREAEQERQRLEEEERKQEQERLKREAEQERQRLEEEERKQEQERLKREAEQERQRLEEEERKQEQERQRLEEEKRKQGPEKTDVQTSEKSGVVVVLHVVYILMFLLAWCLKLHKKHVNQDPEHGPDEQTNNNNDKLNGKCCGRLAGPDASIKLILMMLKSKQGGNDSTQDLDETEDASGTKPKSKSKLLSCLGSMFRRWRAKRKEKKERKAKRTRKVGVTGKYGTRYGSSLRKQVKKMEITQHAKYTCTFCGKDAVRRTAIGIWKCKACNKTTAGGAWTLSTTAAATARSTVRRLRELLEQ</sequence>
<evidence type="ECO:0000313" key="2">
    <source>
        <dbReference type="Proteomes" id="UP001145114"/>
    </source>
</evidence>
<protein>
    <submittedName>
        <fullName evidence="1">60S ribosomal protein L43</fullName>
    </submittedName>
</protein>
<gene>
    <name evidence="1" type="primary">RPL43</name>
    <name evidence="1" type="ORF">EV182_000033</name>
</gene>
<dbReference type="EMBL" id="JAMZIH010005143">
    <property type="protein sequence ID" value="KAJ1676040.1"/>
    <property type="molecule type" value="Genomic_DNA"/>
</dbReference>
<comment type="caution">
    <text evidence="1">The sequence shown here is derived from an EMBL/GenBank/DDBJ whole genome shotgun (WGS) entry which is preliminary data.</text>
</comment>
<dbReference type="Proteomes" id="UP001145114">
    <property type="component" value="Unassembled WGS sequence"/>
</dbReference>